<comment type="caution">
    <text evidence="1">The sequence shown here is derived from an EMBL/GenBank/DDBJ whole genome shotgun (WGS) entry which is preliminary data.</text>
</comment>
<protein>
    <submittedName>
        <fullName evidence="1">Uncharacterized protein</fullName>
    </submittedName>
</protein>
<evidence type="ECO:0000313" key="2">
    <source>
        <dbReference type="Proteomes" id="UP001500635"/>
    </source>
</evidence>
<evidence type="ECO:0000313" key="1">
    <source>
        <dbReference type="EMBL" id="GAA4403119.1"/>
    </source>
</evidence>
<accession>A0ABP8KBA0</accession>
<sequence>MDTSWNDTWSSWVRCRASTSFLVSTNGAKDGKTGTSVGKDREQICLAVCNQAANCM</sequence>
<organism evidence="1 2">
    <name type="scientific">Tsukamurella soli</name>
    <dbReference type="NCBI Taxonomy" id="644556"/>
    <lineage>
        <taxon>Bacteria</taxon>
        <taxon>Bacillati</taxon>
        <taxon>Actinomycetota</taxon>
        <taxon>Actinomycetes</taxon>
        <taxon>Mycobacteriales</taxon>
        <taxon>Tsukamurellaceae</taxon>
        <taxon>Tsukamurella</taxon>
    </lineage>
</organism>
<gene>
    <name evidence="1" type="ORF">GCM10023147_44310</name>
</gene>
<name>A0ABP8KBA0_9ACTN</name>
<dbReference type="Proteomes" id="UP001500635">
    <property type="component" value="Unassembled WGS sequence"/>
</dbReference>
<proteinExistence type="predicted"/>
<dbReference type="EMBL" id="BAABFR010000105">
    <property type="protein sequence ID" value="GAA4403119.1"/>
    <property type="molecule type" value="Genomic_DNA"/>
</dbReference>
<keyword evidence="2" id="KW-1185">Reference proteome</keyword>
<reference evidence="2" key="1">
    <citation type="journal article" date="2019" name="Int. J. Syst. Evol. Microbiol.">
        <title>The Global Catalogue of Microorganisms (GCM) 10K type strain sequencing project: providing services to taxonomists for standard genome sequencing and annotation.</title>
        <authorList>
            <consortium name="The Broad Institute Genomics Platform"/>
            <consortium name="The Broad Institute Genome Sequencing Center for Infectious Disease"/>
            <person name="Wu L."/>
            <person name="Ma J."/>
        </authorList>
    </citation>
    <scope>NUCLEOTIDE SEQUENCE [LARGE SCALE GENOMIC DNA]</scope>
    <source>
        <strain evidence="2">JCM 17688</strain>
    </source>
</reference>